<name>A0ABD2QHJ4_9PLAT</name>
<feature type="domain" description="Nuclear receptor" evidence="11">
    <location>
        <begin position="52"/>
        <end position="140"/>
    </location>
</feature>
<evidence type="ECO:0000256" key="9">
    <source>
        <dbReference type="ARBA" id="ARBA00023242"/>
    </source>
</evidence>
<comment type="subcellular location">
    <subcellularLocation>
        <location evidence="1">Nucleus</location>
    </subcellularLocation>
</comment>
<proteinExistence type="predicted"/>
<feature type="compositionally biased region" description="Basic and acidic residues" evidence="10">
    <location>
        <begin position="12"/>
        <end position="25"/>
    </location>
</feature>
<dbReference type="AlphaFoldDB" id="A0ABD2QHJ4"/>
<sequence>MELQTSINSPDNDSKHFLSDSKEFTTETDSPSDSSSASINPVYNTANLSSSDGTCPVCNDHVSGYHYGLVTCESCKGLISLLCSNDVFAGFFKRTVQNKKVYQCTENGQCGINVNNRRRCPYCRFQKCLVVGMKVEGWYLKADWLRGRT</sequence>
<keyword evidence="7" id="KW-0804">Transcription</keyword>
<dbReference type="GO" id="GO:0008270">
    <property type="term" value="F:zinc ion binding"/>
    <property type="evidence" value="ECO:0007669"/>
    <property type="project" value="UniProtKB-KW"/>
</dbReference>
<protein>
    <submittedName>
        <fullName evidence="12">Nuclear receptor subfamily 5 group A member 2</fullName>
    </submittedName>
</protein>
<keyword evidence="5" id="KW-0805">Transcription regulation</keyword>
<gene>
    <name evidence="12" type="primary">NR5A2_1</name>
    <name evidence="12" type="ORF">Ciccas_002332</name>
</gene>
<dbReference type="PANTHER" id="PTHR24086">
    <property type="entry name" value="NUCLEAR RECEPTOR SUBFAMILY 5 GROUP A"/>
    <property type="match status" value="1"/>
</dbReference>
<dbReference type="SMART" id="SM00399">
    <property type="entry name" value="ZnF_C4"/>
    <property type="match status" value="1"/>
</dbReference>
<dbReference type="InterPro" id="IPR013088">
    <property type="entry name" value="Znf_NHR/GATA"/>
</dbReference>
<feature type="region of interest" description="Disordered" evidence="10">
    <location>
        <begin position="1"/>
        <end position="38"/>
    </location>
</feature>
<dbReference type="GO" id="GO:0003677">
    <property type="term" value="F:DNA binding"/>
    <property type="evidence" value="ECO:0007669"/>
    <property type="project" value="UniProtKB-KW"/>
</dbReference>
<keyword evidence="6" id="KW-0238">DNA-binding</keyword>
<feature type="compositionally biased region" description="Low complexity" evidence="10">
    <location>
        <begin position="29"/>
        <end position="38"/>
    </location>
</feature>
<dbReference type="Proteomes" id="UP001626550">
    <property type="component" value="Unassembled WGS sequence"/>
</dbReference>
<dbReference type="InterPro" id="IPR016355">
    <property type="entry name" value="NR5-like"/>
</dbReference>
<evidence type="ECO:0000256" key="8">
    <source>
        <dbReference type="ARBA" id="ARBA00023170"/>
    </source>
</evidence>
<reference evidence="12 13" key="1">
    <citation type="submission" date="2024-11" db="EMBL/GenBank/DDBJ databases">
        <title>Adaptive evolution of stress response genes in parasites aligns with host niche diversity.</title>
        <authorList>
            <person name="Hahn C."/>
            <person name="Resl P."/>
        </authorList>
    </citation>
    <scope>NUCLEOTIDE SEQUENCE [LARGE SCALE GENOMIC DNA]</scope>
    <source>
        <strain evidence="12">EGGRZ-B1_66</strain>
        <tissue evidence="12">Body</tissue>
    </source>
</reference>
<evidence type="ECO:0000256" key="6">
    <source>
        <dbReference type="ARBA" id="ARBA00023125"/>
    </source>
</evidence>
<keyword evidence="8 12" id="KW-0675">Receptor</keyword>
<evidence type="ECO:0000256" key="7">
    <source>
        <dbReference type="ARBA" id="ARBA00023163"/>
    </source>
</evidence>
<evidence type="ECO:0000313" key="12">
    <source>
        <dbReference type="EMBL" id="KAL3319009.1"/>
    </source>
</evidence>
<dbReference type="Gene3D" id="3.30.50.10">
    <property type="entry name" value="Erythroid Transcription Factor GATA-1, subunit A"/>
    <property type="match status" value="1"/>
</dbReference>
<evidence type="ECO:0000256" key="1">
    <source>
        <dbReference type="ARBA" id="ARBA00004123"/>
    </source>
</evidence>
<evidence type="ECO:0000256" key="3">
    <source>
        <dbReference type="ARBA" id="ARBA00022771"/>
    </source>
</evidence>
<dbReference type="InterPro" id="IPR001628">
    <property type="entry name" value="Znf_hrmn_rcpt"/>
</dbReference>
<organism evidence="12 13">
    <name type="scientific">Cichlidogyrus casuarinus</name>
    <dbReference type="NCBI Taxonomy" id="1844966"/>
    <lineage>
        <taxon>Eukaryota</taxon>
        <taxon>Metazoa</taxon>
        <taxon>Spiralia</taxon>
        <taxon>Lophotrochozoa</taxon>
        <taxon>Platyhelminthes</taxon>
        <taxon>Monogenea</taxon>
        <taxon>Monopisthocotylea</taxon>
        <taxon>Dactylogyridea</taxon>
        <taxon>Ancyrocephalidae</taxon>
        <taxon>Cichlidogyrus</taxon>
    </lineage>
</organism>
<comment type="caution">
    <text evidence="12">The sequence shown here is derived from an EMBL/GenBank/DDBJ whole genome shotgun (WGS) entry which is preliminary data.</text>
</comment>
<keyword evidence="4" id="KW-0862">Zinc</keyword>
<dbReference type="Pfam" id="PF00105">
    <property type="entry name" value="zf-C4"/>
    <property type="match status" value="1"/>
</dbReference>
<dbReference type="SUPFAM" id="SSF57716">
    <property type="entry name" value="Glucocorticoid receptor-like (DNA-binding domain)"/>
    <property type="match status" value="1"/>
</dbReference>
<evidence type="ECO:0000256" key="4">
    <source>
        <dbReference type="ARBA" id="ARBA00022833"/>
    </source>
</evidence>
<keyword evidence="3" id="KW-0863">Zinc-finger</keyword>
<dbReference type="GO" id="GO:0005634">
    <property type="term" value="C:nucleus"/>
    <property type="evidence" value="ECO:0007669"/>
    <property type="project" value="UniProtKB-SubCell"/>
</dbReference>
<dbReference type="PRINTS" id="PR00047">
    <property type="entry name" value="STROIDFINGER"/>
</dbReference>
<dbReference type="PROSITE" id="PS51030">
    <property type="entry name" value="NUCLEAR_REC_DBD_2"/>
    <property type="match status" value="1"/>
</dbReference>
<accession>A0ABD2QHJ4</accession>
<evidence type="ECO:0000256" key="10">
    <source>
        <dbReference type="SAM" id="MobiDB-lite"/>
    </source>
</evidence>
<keyword evidence="2" id="KW-0479">Metal-binding</keyword>
<feature type="compositionally biased region" description="Polar residues" evidence="10">
    <location>
        <begin position="1"/>
        <end position="11"/>
    </location>
</feature>
<evidence type="ECO:0000313" key="13">
    <source>
        <dbReference type="Proteomes" id="UP001626550"/>
    </source>
</evidence>
<evidence type="ECO:0000256" key="2">
    <source>
        <dbReference type="ARBA" id="ARBA00022723"/>
    </source>
</evidence>
<keyword evidence="13" id="KW-1185">Reference proteome</keyword>
<evidence type="ECO:0000256" key="5">
    <source>
        <dbReference type="ARBA" id="ARBA00023015"/>
    </source>
</evidence>
<keyword evidence="9" id="KW-0539">Nucleus</keyword>
<evidence type="ECO:0000259" key="11">
    <source>
        <dbReference type="PROSITE" id="PS51030"/>
    </source>
</evidence>
<dbReference type="EMBL" id="JBJKFK010000180">
    <property type="protein sequence ID" value="KAL3319009.1"/>
    <property type="molecule type" value="Genomic_DNA"/>
</dbReference>